<dbReference type="EMBL" id="FNKX01000002">
    <property type="protein sequence ID" value="SDR55972.1"/>
    <property type="molecule type" value="Genomic_DNA"/>
</dbReference>
<name>A0A1H1K1L7_9BURK</name>
<dbReference type="AlphaFoldDB" id="A0A1H1K1L7"/>
<dbReference type="InterPro" id="IPR032710">
    <property type="entry name" value="NTF2-like_dom_sf"/>
</dbReference>
<reference evidence="3" key="1">
    <citation type="submission" date="2016-10" db="EMBL/GenBank/DDBJ databases">
        <authorList>
            <person name="Varghese N."/>
            <person name="Submissions S."/>
        </authorList>
    </citation>
    <scope>NUCLEOTIDE SEQUENCE [LARGE SCALE GENOMIC DNA]</scope>
    <source>
        <strain evidence="3">DUS833</strain>
    </source>
</reference>
<accession>A0A1H1K1L7</accession>
<keyword evidence="3" id="KW-1185">Reference proteome</keyword>
<dbReference type="Pfam" id="PF14534">
    <property type="entry name" value="DUF4440"/>
    <property type="match status" value="1"/>
</dbReference>
<proteinExistence type="predicted"/>
<gene>
    <name evidence="2" type="ORF">SAMN05445850_6244</name>
</gene>
<dbReference type="RefSeq" id="WP_090809640.1">
    <property type="nucleotide sequence ID" value="NZ_FNKX01000002.1"/>
</dbReference>
<evidence type="ECO:0000313" key="3">
    <source>
        <dbReference type="Proteomes" id="UP000199365"/>
    </source>
</evidence>
<protein>
    <recommendedName>
        <fullName evidence="1">DUF4440 domain-containing protein</fullName>
    </recommendedName>
</protein>
<dbReference type="SUPFAM" id="SSF54427">
    <property type="entry name" value="NTF2-like"/>
    <property type="match status" value="1"/>
</dbReference>
<dbReference type="STRING" id="157910.SAMN05445850_6244"/>
<organism evidence="2 3">
    <name type="scientific">Paraburkholderia tuberum</name>
    <dbReference type="NCBI Taxonomy" id="157910"/>
    <lineage>
        <taxon>Bacteria</taxon>
        <taxon>Pseudomonadati</taxon>
        <taxon>Pseudomonadota</taxon>
        <taxon>Betaproteobacteria</taxon>
        <taxon>Burkholderiales</taxon>
        <taxon>Burkholderiaceae</taxon>
        <taxon>Paraburkholderia</taxon>
    </lineage>
</organism>
<dbReference type="InterPro" id="IPR027843">
    <property type="entry name" value="DUF4440"/>
</dbReference>
<sequence length="128" mass="14358">MKDASVQAAVEALEQQRCDATVAGDLLKLASLLDDDLTFVHSAGYVHGKSEYLSFLTEKIKVHQIVRPQPLAYRFLPDTVITTGHLEQSLVRRTDGSELNIRALITEIWVKREGGWKLLHLHSGRLPD</sequence>
<evidence type="ECO:0000313" key="2">
    <source>
        <dbReference type="EMBL" id="SDR55972.1"/>
    </source>
</evidence>
<evidence type="ECO:0000259" key="1">
    <source>
        <dbReference type="Pfam" id="PF14534"/>
    </source>
</evidence>
<dbReference type="Proteomes" id="UP000199365">
    <property type="component" value="Unassembled WGS sequence"/>
</dbReference>
<feature type="domain" description="DUF4440" evidence="1">
    <location>
        <begin position="10"/>
        <end position="118"/>
    </location>
</feature>
<dbReference type="Gene3D" id="3.10.450.50">
    <property type="match status" value="1"/>
</dbReference>